<evidence type="ECO:0000256" key="1">
    <source>
        <dbReference type="ARBA" id="ARBA00004236"/>
    </source>
</evidence>
<dbReference type="PANTHER" id="PTHR32089:SF112">
    <property type="entry name" value="LYSOZYME-LIKE PROTEIN-RELATED"/>
    <property type="match status" value="1"/>
</dbReference>
<comment type="caution">
    <text evidence="11">The sequence shown here is derived from an EMBL/GenBank/DDBJ whole genome shotgun (WGS) entry which is preliminary data.</text>
</comment>
<dbReference type="Pfam" id="PF00672">
    <property type="entry name" value="HAMP"/>
    <property type="match status" value="1"/>
</dbReference>
<comment type="similarity">
    <text evidence="5">Belongs to the methyl-accepting chemotaxis (MCP) protein family.</text>
</comment>
<dbReference type="Gene3D" id="1.10.287.950">
    <property type="entry name" value="Methyl-accepting chemotaxis protein"/>
    <property type="match status" value="1"/>
</dbReference>
<evidence type="ECO:0000313" key="11">
    <source>
        <dbReference type="EMBL" id="MCV9886778.1"/>
    </source>
</evidence>
<gene>
    <name evidence="11" type="ORF">OIH86_14160</name>
</gene>
<keyword evidence="2" id="KW-1003">Cell membrane</keyword>
<accession>A0ABT3DIT3</accession>
<dbReference type="SMART" id="SM00283">
    <property type="entry name" value="MA"/>
    <property type="match status" value="1"/>
</dbReference>
<evidence type="ECO:0000256" key="6">
    <source>
        <dbReference type="PROSITE-ProRule" id="PRU00284"/>
    </source>
</evidence>
<feature type="compositionally biased region" description="Basic residues" evidence="7">
    <location>
        <begin position="1"/>
        <end position="12"/>
    </location>
</feature>
<feature type="transmembrane region" description="Helical" evidence="8">
    <location>
        <begin position="42"/>
        <end position="64"/>
    </location>
</feature>
<dbReference type="RefSeq" id="WP_264143318.1">
    <property type="nucleotide sequence ID" value="NZ_JAOYEY010000043.1"/>
</dbReference>
<feature type="region of interest" description="Disordered" evidence="7">
    <location>
        <begin position="1"/>
        <end position="20"/>
    </location>
</feature>
<evidence type="ECO:0000256" key="8">
    <source>
        <dbReference type="SAM" id="Phobius"/>
    </source>
</evidence>
<keyword evidence="12" id="KW-1185">Reference proteome</keyword>
<dbReference type="SMART" id="SM00304">
    <property type="entry name" value="HAMP"/>
    <property type="match status" value="2"/>
</dbReference>
<evidence type="ECO:0000256" key="2">
    <source>
        <dbReference type="ARBA" id="ARBA00022475"/>
    </source>
</evidence>
<dbReference type="Gene3D" id="6.10.340.10">
    <property type="match status" value="1"/>
</dbReference>
<evidence type="ECO:0000256" key="7">
    <source>
        <dbReference type="SAM" id="MobiDB-lite"/>
    </source>
</evidence>
<protein>
    <submittedName>
        <fullName evidence="11">Methyl-accepting chemotaxis protein</fullName>
    </submittedName>
</protein>
<evidence type="ECO:0000259" key="10">
    <source>
        <dbReference type="PROSITE" id="PS50885"/>
    </source>
</evidence>
<evidence type="ECO:0000259" key="9">
    <source>
        <dbReference type="PROSITE" id="PS50111"/>
    </source>
</evidence>
<dbReference type="InterPro" id="IPR004089">
    <property type="entry name" value="MCPsignal_dom"/>
</dbReference>
<keyword evidence="8" id="KW-1133">Transmembrane helix</keyword>
<keyword evidence="8" id="KW-0812">Transmembrane</keyword>
<dbReference type="SUPFAM" id="SSF58104">
    <property type="entry name" value="Methyl-accepting chemotaxis protein (MCP) signaling domain"/>
    <property type="match status" value="1"/>
</dbReference>
<dbReference type="EMBL" id="JAOYEY010000043">
    <property type="protein sequence ID" value="MCV9886778.1"/>
    <property type="molecule type" value="Genomic_DNA"/>
</dbReference>
<keyword evidence="3 8" id="KW-0472">Membrane</keyword>
<feature type="transmembrane region" description="Helical" evidence="8">
    <location>
        <begin position="295"/>
        <end position="318"/>
    </location>
</feature>
<dbReference type="Pfam" id="PF00015">
    <property type="entry name" value="MCPsignal"/>
    <property type="match status" value="1"/>
</dbReference>
<reference evidence="11 12" key="1">
    <citation type="submission" date="2022-10" db="EMBL/GenBank/DDBJ databases">
        <title>Draft genome assembly of moderately radiation resistant bacterium Metabacillus halosaccharovorans.</title>
        <authorList>
            <person name="Pal S."/>
            <person name="Gopinathan A."/>
        </authorList>
    </citation>
    <scope>NUCLEOTIDE SEQUENCE [LARGE SCALE GENOMIC DNA]</scope>
    <source>
        <strain evidence="11 12">VITHBRA001</strain>
    </source>
</reference>
<organism evidence="11 12">
    <name type="scientific">Metabacillus halosaccharovorans</name>
    <dbReference type="NCBI Taxonomy" id="930124"/>
    <lineage>
        <taxon>Bacteria</taxon>
        <taxon>Bacillati</taxon>
        <taxon>Bacillota</taxon>
        <taxon>Bacilli</taxon>
        <taxon>Bacillales</taxon>
        <taxon>Bacillaceae</taxon>
        <taxon>Metabacillus</taxon>
    </lineage>
</organism>
<name>A0ABT3DIT3_9BACI</name>
<dbReference type="Proteomes" id="UP001526147">
    <property type="component" value="Unassembled WGS sequence"/>
</dbReference>
<dbReference type="PANTHER" id="PTHR32089">
    <property type="entry name" value="METHYL-ACCEPTING CHEMOTAXIS PROTEIN MCPB"/>
    <property type="match status" value="1"/>
</dbReference>
<evidence type="ECO:0000256" key="4">
    <source>
        <dbReference type="ARBA" id="ARBA00023224"/>
    </source>
</evidence>
<comment type="subcellular location">
    <subcellularLocation>
        <location evidence="1">Cell membrane</location>
    </subcellularLocation>
</comment>
<evidence type="ECO:0000313" key="12">
    <source>
        <dbReference type="Proteomes" id="UP001526147"/>
    </source>
</evidence>
<evidence type="ECO:0000256" key="5">
    <source>
        <dbReference type="ARBA" id="ARBA00029447"/>
    </source>
</evidence>
<feature type="domain" description="HAMP" evidence="10">
    <location>
        <begin position="319"/>
        <end position="371"/>
    </location>
</feature>
<dbReference type="CDD" id="cd06225">
    <property type="entry name" value="HAMP"/>
    <property type="match status" value="1"/>
</dbReference>
<proteinExistence type="inferred from homology"/>
<sequence>MKKRLKERKKRVPNTVESQKKRRKVKVKVPKFIEAMTLKSKIILFLLLFTLIPSIIIGNVVYFVSTNTIENKVSTMNEDINIQVTKNVNNALRELDNLSLVPFSNMELMDTLRTNDGLSEFEKITKERTASEFFSSITFSNKHAKAMFFVNREDTVYGEQNLEDFSLENFNSSPYAKEVEETKSVTTWKTGVENNYENIYLFRKFDRIGTIILVANGEVFQEVYENGQDNTAREISIYNNDGVIISSNNPELVGSKFEDHKNTADNLVSEKETENGWKVAVSTSKSYLMKEIQNVIYLVYLIILGFVLLSVVVSIFLARSMTKPINKIVAIMKEAEKGDLTHRANYLYKNEVGQLGNSFNHMIDNMTLMIRENKKASTYAVNSANELKRISAESASATDQIASAIDEVAKGAVSQVDYSERTNREMKELSSEINEVAGNMVKVSTITETSKKLSSQSIETIKELTEKNKEMGTNIGQVDSTMDQLNVEIEQIKDIVNIIKGVSEETNLLSLNASIEAARAGAAGRGFAVVAKEIRKLADQTKSSSLRIETVIASILSQTKKSVELVKTTIALFKDQSSSIHDTQQAFENILEGTNSIIHEIDYIEASIGKINLNKEKVEHAINEMVDVAEVSSATTQEVTATTEEQAAAAEELGDLASSLSQTIIELEKTINKFKIKE</sequence>
<evidence type="ECO:0000256" key="3">
    <source>
        <dbReference type="ARBA" id="ARBA00023136"/>
    </source>
</evidence>
<dbReference type="PROSITE" id="PS50111">
    <property type="entry name" value="CHEMOTAXIS_TRANSDUC_2"/>
    <property type="match status" value="1"/>
</dbReference>
<feature type="domain" description="Methyl-accepting transducer" evidence="9">
    <location>
        <begin position="390"/>
        <end position="661"/>
    </location>
</feature>
<dbReference type="PROSITE" id="PS50885">
    <property type="entry name" value="HAMP"/>
    <property type="match status" value="1"/>
</dbReference>
<keyword evidence="4 6" id="KW-0807">Transducer</keyword>
<dbReference type="InterPro" id="IPR003660">
    <property type="entry name" value="HAMP_dom"/>
</dbReference>